<dbReference type="Gene3D" id="3.40.47.10">
    <property type="match status" value="1"/>
</dbReference>
<proteinExistence type="predicted"/>
<dbReference type="GO" id="GO:0016746">
    <property type="term" value="F:acyltransferase activity"/>
    <property type="evidence" value="ECO:0007669"/>
    <property type="project" value="InterPro"/>
</dbReference>
<keyword evidence="2" id="KW-1185">Reference proteome</keyword>
<dbReference type="Proteomes" id="UP000268093">
    <property type="component" value="Unassembled WGS sequence"/>
</dbReference>
<dbReference type="EMBL" id="RBNI01003380">
    <property type="protein sequence ID" value="RUP48404.1"/>
    <property type="molecule type" value="Genomic_DNA"/>
</dbReference>
<evidence type="ECO:0000313" key="1">
    <source>
        <dbReference type="EMBL" id="RUP48404.1"/>
    </source>
</evidence>
<comment type="caution">
    <text evidence="1">The sequence shown here is derived from an EMBL/GenBank/DDBJ whole genome shotgun (WGS) entry which is preliminary data.</text>
</comment>
<protein>
    <submittedName>
        <fullName evidence="1">Uncharacterized protein</fullName>
    </submittedName>
</protein>
<sequence length="66" mass="7416">MPVTIKDKKGDNVGNDDEEYKKVMYEKIPGLKPVFQKDGEFLGDGSVLFIEFQILLMREVIAAPVA</sequence>
<organism evidence="1 2">
    <name type="scientific">Jimgerdemannia flammicorona</name>
    <dbReference type="NCBI Taxonomy" id="994334"/>
    <lineage>
        <taxon>Eukaryota</taxon>
        <taxon>Fungi</taxon>
        <taxon>Fungi incertae sedis</taxon>
        <taxon>Mucoromycota</taxon>
        <taxon>Mucoromycotina</taxon>
        <taxon>Endogonomycetes</taxon>
        <taxon>Endogonales</taxon>
        <taxon>Endogonaceae</taxon>
        <taxon>Jimgerdemannia</taxon>
    </lineage>
</organism>
<accession>A0A433DC46</accession>
<name>A0A433DC46_9FUNG</name>
<dbReference type="InterPro" id="IPR016039">
    <property type="entry name" value="Thiolase-like"/>
</dbReference>
<gene>
    <name evidence="1" type="ORF">BC936DRAFT_144615</name>
</gene>
<evidence type="ECO:0000313" key="2">
    <source>
        <dbReference type="Proteomes" id="UP000268093"/>
    </source>
</evidence>
<reference evidence="1 2" key="1">
    <citation type="journal article" date="2018" name="New Phytol.">
        <title>Phylogenomics of Endogonaceae and evolution of mycorrhizas within Mucoromycota.</title>
        <authorList>
            <person name="Chang Y."/>
            <person name="Desiro A."/>
            <person name="Na H."/>
            <person name="Sandor L."/>
            <person name="Lipzen A."/>
            <person name="Clum A."/>
            <person name="Barry K."/>
            <person name="Grigoriev I.V."/>
            <person name="Martin F.M."/>
            <person name="Stajich J.E."/>
            <person name="Smith M.E."/>
            <person name="Bonito G."/>
            <person name="Spatafora J.W."/>
        </authorList>
    </citation>
    <scope>NUCLEOTIDE SEQUENCE [LARGE SCALE GENOMIC DNA]</scope>
    <source>
        <strain evidence="1 2">GMNB39</strain>
    </source>
</reference>
<dbReference type="AlphaFoldDB" id="A0A433DC46"/>